<feature type="domain" description="GAF" evidence="4">
    <location>
        <begin position="25"/>
        <end position="169"/>
    </location>
</feature>
<evidence type="ECO:0000256" key="1">
    <source>
        <dbReference type="ARBA" id="ARBA00022679"/>
    </source>
</evidence>
<dbReference type="InterPro" id="IPR003018">
    <property type="entry name" value="GAF"/>
</dbReference>
<reference evidence="6 7" key="1">
    <citation type="submission" date="2020-09" db="EMBL/GenBank/DDBJ databases">
        <title>Flavimobilis rhizosphaerae sp. nov., isolated from rhizosphere soil of Spartina alterniflora.</title>
        <authorList>
            <person name="Hanqin C."/>
        </authorList>
    </citation>
    <scope>NUCLEOTIDE SEQUENCE [LARGE SCALE GENOMIC DNA]</scope>
    <source>
        <strain evidence="6 7">GY 10621</strain>
    </source>
</reference>
<dbReference type="SUPFAM" id="SSF55874">
    <property type="entry name" value="ATPase domain of HSP90 chaperone/DNA topoisomerase II/histidine kinase"/>
    <property type="match status" value="1"/>
</dbReference>
<gene>
    <name evidence="6" type="ORF">IGS67_11100</name>
</gene>
<keyword evidence="1" id="KW-0808">Transferase</keyword>
<keyword evidence="2" id="KW-0418">Kinase</keyword>
<dbReference type="SMART" id="SM00065">
    <property type="entry name" value="GAF"/>
    <property type="match status" value="2"/>
</dbReference>
<dbReference type="Pfam" id="PF13185">
    <property type="entry name" value="GAF_2"/>
    <property type="match status" value="1"/>
</dbReference>
<organism evidence="6 7">
    <name type="scientific">Flavimobilis rhizosphaerae</name>
    <dbReference type="NCBI Taxonomy" id="2775421"/>
    <lineage>
        <taxon>Bacteria</taxon>
        <taxon>Bacillati</taxon>
        <taxon>Actinomycetota</taxon>
        <taxon>Actinomycetes</taxon>
        <taxon>Micrococcales</taxon>
        <taxon>Jonesiaceae</taxon>
        <taxon>Flavimobilis</taxon>
    </lineage>
</organism>
<dbReference type="Proteomes" id="UP000642107">
    <property type="component" value="Unassembled WGS sequence"/>
</dbReference>
<feature type="domain" description="Histidine kinase/HSP90-like ATPase" evidence="5">
    <location>
        <begin position="467"/>
        <end position="570"/>
    </location>
</feature>
<dbReference type="Pfam" id="PF02518">
    <property type="entry name" value="HATPase_c"/>
    <property type="match status" value="1"/>
</dbReference>
<dbReference type="Pfam" id="PF07730">
    <property type="entry name" value="HisKA_3"/>
    <property type="match status" value="1"/>
</dbReference>
<dbReference type="InterPro" id="IPR011712">
    <property type="entry name" value="Sig_transdc_His_kin_sub3_dim/P"/>
</dbReference>
<comment type="caution">
    <text evidence="6">The sequence shown here is derived from an EMBL/GenBank/DDBJ whole genome shotgun (WGS) entry which is preliminary data.</text>
</comment>
<accession>A0ABR9DUL6</accession>
<dbReference type="Pfam" id="PF01590">
    <property type="entry name" value="GAF"/>
    <property type="match status" value="1"/>
</dbReference>
<dbReference type="Gene3D" id="3.30.450.40">
    <property type="match status" value="2"/>
</dbReference>
<evidence type="ECO:0000259" key="4">
    <source>
        <dbReference type="SMART" id="SM00065"/>
    </source>
</evidence>
<feature type="domain" description="GAF" evidence="4">
    <location>
        <begin position="191"/>
        <end position="333"/>
    </location>
</feature>
<evidence type="ECO:0000256" key="2">
    <source>
        <dbReference type="ARBA" id="ARBA00022777"/>
    </source>
</evidence>
<dbReference type="SMART" id="SM00387">
    <property type="entry name" value="HATPase_c"/>
    <property type="match status" value="1"/>
</dbReference>
<evidence type="ECO:0000313" key="7">
    <source>
        <dbReference type="Proteomes" id="UP000642107"/>
    </source>
</evidence>
<sequence length="570" mass="60719">MAVHRPHKIDDEVLGAVLGLASDLDLPAVLQNFVETCANLTDSPYAAINSFSPAGDSILFVQVGIDERTAESLPHPPGFHGVLRKIPDRGTLTLFDLMKDPSFEGFPPGHPPMHQFLGTAIRVRDKVFGHLYLAEKPGGFTRRDAYIVEALAAAAGVAIQNAQLYELAARRERWLRAGQELTTLLLSGEKDEEEILQEIVSTSRYIADADTAALILPGVGKRLFIEFAEGWSDADILGVEVPPDGVAGTALTSGWGVLLDLATAPGIRVPEMRRFGPALYAPMGTPEDPVGVLVLLRKPGREPFDETDLATAETFAGQAAIAMILAAARQSQAEAELAGERDRIARDLHDLAIQQLFATGMQLETVRRRAARGVDATELVSIVEEALDNVDSTVKQIRAIVHALRDPDAATGLVERLRREASLARTGLSFAPSLVITIDGHVLGSESRADPSLADDETLVDDFVADGLADDVVAVVREGLANAARHAHASSVQVTVAITSLAVDMLPGVAGGGEVVVEVRDDGVGLDHVTGRRSGTGNLASRARQHGGEFTLEPNPEGAGTLVRWSVPLQ</sequence>
<evidence type="ECO:0000256" key="3">
    <source>
        <dbReference type="ARBA" id="ARBA00023012"/>
    </source>
</evidence>
<dbReference type="EMBL" id="JACZDF010000006">
    <property type="protein sequence ID" value="MBD9700032.1"/>
    <property type="molecule type" value="Genomic_DNA"/>
</dbReference>
<protein>
    <submittedName>
        <fullName evidence="6">GAF domain-containing protein</fullName>
    </submittedName>
</protein>
<dbReference type="InterPro" id="IPR029016">
    <property type="entry name" value="GAF-like_dom_sf"/>
</dbReference>
<dbReference type="Gene3D" id="3.30.565.10">
    <property type="entry name" value="Histidine kinase-like ATPase, C-terminal domain"/>
    <property type="match status" value="1"/>
</dbReference>
<dbReference type="InterPro" id="IPR050482">
    <property type="entry name" value="Sensor_HK_TwoCompSys"/>
</dbReference>
<proteinExistence type="predicted"/>
<keyword evidence="7" id="KW-1185">Reference proteome</keyword>
<dbReference type="PANTHER" id="PTHR24421">
    <property type="entry name" value="NITRATE/NITRITE SENSOR PROTEIN NARX-RELATED"/>
    <property type="match status" value="1"/>
</dbReference>
<dbReference type="SUPFAM" id="SSF55781">
    <property type="entry name" value="GAF domain-like"/>
    <property type="match status" value="2"/>
</dbReference>
<dbReference type="Gene3D" id="1.20.5.1930">
    <property type="match status" value="1"/>
</dbReference>
<dbReference type="PANTHER" id="PTHR24421:SF56">
    <property type="entry name" value="OXYGEN SENSOR HISTIDINE KINASE RESPONSE REGULATOR DOST"/>
    <property type="match status" value="1"/>
</dbReference>
<keyword evidence="3" id="KW-0902">Two-component regulatory system</keyword>
<dbReference type="InterPro" id="IPR036890">
    <property type="entry name" value="HATPase_C_sf"/>
</dbReference>
<name>A0ABR9DUL6_9MICO</name>
<evidence type="ECO:0000313" key="6">
    <source>
        <dbReference type="EMBL" id="MBD9700032.1"/>
    </source>
</evidence>
<dbReference type="InterPro" id="IPR003594">
    <property type="entry name" value="HATPase_dom"/>
</dbReference>
<evidence type="ECO:0000259" key="5">
    <source>
        <dbReference type="SMART" id="SM00387"/>
    </source>
</evidence>